<dbReference type="RefSeq" id="WP_053606144.1">
    <property type="nucleotide sequence ID" value="NZ_CP012600.1"/>
</dbReference>
<dbReference type="STRING" id="1441095.AM592_16310"/>
<feature type="domain" description="Nudix hydrolase" evidence="1">
    <location>
        <begin position="29"/>
        <end position="168"/>
    </location>
</feature>
<dbReference type="PROSITE" id="PS51462">
    <property type="entry name" value="NUDIX"/>
    <property type="match status" value="1"/>
</dbReference>
<dbReference type="Gene3D" id="3.90.79.10">
    <property type="entry name" value="Nucleoside Triphosphate Pyrophosphohydrolase"/>
    <property type="match status" value="1"/>
</dbReference>
<proteinExistence type="predicted"/>
<dbReference type="OrthoDB" id="9780586at2"/>
<keyword evidence="3" id="KW-1185">Reference proteome</keyword>
<evidence type="ECO:0000313" key="2">
    <source>
        <dbReference type="EMBL" id="ALC84283.1"/>
    </source>
</evidence>
<dbReference type="CDD" id="cd04692">
    <property type="entry name" value="NUDIX_Hydrolase"/>
    <property type="match status" value="1"/>
</dbReference>
<dbReference type="SUPFAM" id="SSF55811">
    <property type="entry name" value="Nudix"/>
    <property type="match status" value="1"/>
</dbReference>
<name>A0A0M4GDR6_9BACI</name>
<dbReference type="EMBL" id="CP012600">
    <property type="protein sequence ID" value="ALC84283.1"/>
    <property type="molecule type" value="Genomic_DNA"/>
</dbReference>
<dbReference type="PATRIC" id="fig|1441095.3.peg.3603"/>
<dbReference type="AlphaFoldDB" id="A0A0M4GDR6"/>
<evidence type="ECO:0000313" key="3">
    <source>
        <dbReference type="Proteomes" id="UP000067625"/>
    </source>
</evidence>
<dbReference type="PANTHER" id="PTHR10885">
    <property type="entry name" value="ISOPENTENYL-DIPHOSPHATE DELTA-ISOMERASE"/>
    <property type="match status" value="1"/>
</dbReference>
<dbReference type="InterPro" id="IPR000086">
    <property type="entry name" value="NUDIX_hydrolase_dom"/>
</dbReference>
<accession>A0A0M4GDR6</accession>
<organism evidence="2 3">
    <name type="scientific">Bacillus gobiensis</name>
    <dbReference type="NCBI Taxonomy" id="1441095"/>
    <lineage>
        <taxon>Bacteria</taxon>
        <taxon>Bacillati</taxon>
        <taxon>Bacillota</taxon>
        <taxon>Bacilli</taxon>
        <taxon>Bacillales</taxon>
        <taxon>Bacillaceae</taxon>
        <taxon>Bacillus</taxon>
    </lineage>
</organism>
<reference evidence="2 3" key="2">
    <citation type="journal article" date="2016" name="Int. J. Syst. Evol. Microbiol.">
        <title>Bacillus gobiensis sp. nov., isolated from a soil sample.</title>
        <authorList>
            <person name="Liu B."/>
            <person name="Liu G.H."/>
            <person name="Cetin S."/>
            <person name="Schumann P."/>
            <person name="Pan Z.Z."/>
            <person name="Chen Q.Q."/>
        </authorList>
    </citation>
    <scope>NUCLEOTIDE SEQUENCE [LARGE SCALE GENOMIC DNA]</scope>
    <source>
        <strain evidence="2 3">FJAT-4402</strain>
    </source>
</reference>
<dbReference type="PANTHER" id="PTHR10885:SF0">
    <property type="entry name" value="ISOPENTENYL-DIPHOSPHATE DELTA-ISOMERASE"/>
    <property type="match status" value="1"/>
</dbReference>
<gene>
    <name evidence="2" type="ORF">AM592_16310</name>
</gene>
<dbReference type="InterPro" id="IPR015797">
    <property type="entry name" value="NUDIX_hydrolase-like_dom_sf"/>
</dbReference>
<reference evidence="3" key="1">
    <citation type="submission" date="2015-08" db="EMBL/GenBank/DDBJ databases">
        <title>Genome sequencing project for genomic taxonomy and phylogenomics of Bacillus-like bacteria.</title>
        <authorList>
            <person name="Liu B."/>
            <person name="Wang J."/>
            <person name="Zhu Y."/>
            <person name="Liu G."/>
            <person name="Chen Q."/>
            <person name="Chen Z."/>
            <person name="Lan J."/>
            <person name="Che J."/>
            <person name="Ge C."/>
            <person name="Shi H."/>
            <person name="Pan Z."/>
            <person name="Liu X."/>
        </authorList>
    </citation>
    <scope>NUCLEOTIDE SEQUENCE [LARGE SCALE GENOMIC DNA]</scope>
    <source>
        <strain evidence="3">FJAT-4402</strain>
    </source>
</reference>
<evidence type="ECO:0000259" key="1">
    <source>
        <dbReference type="PROSITE" id="PS51462"/>
    </source>
</evidence>
<protein>
    <submittedName>
        <fullName evidence="2">NUDIX hydrolase</fullName>
    </submittedName>
</protein>
<sequence>MESEILKIFDDQRNEKGTATREEVHKKGFWHETFHCWFVSREDDVEYLYFQLRSETKKDYPNLFDITAAGHLLADETVRDGIREVKEEIGIDLSYHELVPLGVIKYSLQKEDFLDNEMANVFMYENSIDMHEFELQKEEVSGIVKVEFTQFYKLCTGEADEIRVQGFQMNRDGKQLTLNQLVGKDKFVPHDSIYYEKVLSLIKENR</sequence>
<keyword evidence="2" id="KW-0378">Hydrolase</keyword>
<dbReference type="Proteomes" id="UP000067625">
    <property type="component" value="Chromosome"/>
</dbReference>
<dbReference type="GO" id="GO:0016787">
    <property type="term" value="F:hydrolase activity"/>
    <property type="evidence" value="ECO:0007669"/>
    <property type="project" value="UniProtKB-KW"/>
</dbReference>